<evidence type="ECO:0000259" key="2">
    <source>
        <dbReference type="Pfam" id="PF25679"/>
    </source>
</evidence>
<evidence type="ECO:0000259" key="1">
    <source>
        <dbReference type="Pfam" id="PF25678"/>
    </source>
</evidence>
<accession>A0ABV7SQP5</accession>
<sequence length="293" mass="32071">MIAADPERSFRFVYRGRDAARNSIEMRHLGASLIGLDRIMSDSLMVLTEQRLPTRRERPPIALEVQAPRAGSVEILGGLAPLVGQLPLLWDFVASGRAKSAMEFVSYVLKLRGGRPSEAEVHKENMLEILRITEAARERADQRWHDTIRETVSHLAHSVAQRSGYASKQAVAPVGRSVDQLQIGDASGAGSLIDAPMADVIREGGGATVGDQERLVVHVDGYQHHNRTLKIARLDGEGFMTANVTDPAFDQAPNLYTEAATVRASLVVDAKKTFRDGRIERLHISNAVEILAA</sequence>
<keyword evidence="4" id="KW-1185">Reference proteome</keyword>
<name>A0ABV7SQP5_9SPHN</name>
<feature type="domain" description="DUF7946" evidence="1">
    <location>
        <begin position="10"/>
        <end position="202"/>
    </location>
</feature>
<reference evidence="4" key="1">
    <citation type="journal article" date="2019" name="Int. J. Syst. Evol. Microbiol.">
        <title>The Global Catalogue of Microorganisms (GCM) 10K type strain sequencing project: providing services to taxonomists for standard genome sequencing and annotation.</title>
        <authorList>
            <consortium name="The Broad Institute Genomics Platform"/>
            <consortium name="The Broad Institute Genome Sequencing Center for Infectious Disease"/>
            <person name="Wu L."/>
            <person name="Ma J."/>
        </authorList>
    </citation>
    <scope>NUCLEOTIDE SEQUENCE [LARGE SCALE GENOMIC DNA]</scope>
    <source>
        <strain evidence="4">KCTC 42739</strain>
    </source>
</reference>
<dbReference type="RefSeq" id="WP_261295942.1">
    <property type="nucleotide sequence ID" value="NZ_JANQBK010000024.1"/>
</dbReference>
<dbReference type="Proteomes" id="UP001595713">
    <property type="component" value="Unassembled WGS sequence"/>
</dbReference>
<comment type="caution">
    <text evidence="3">The sequence shown here is derived from an EMBL/GenBank/DDBJ whole genome shotgun (WGS) entry which is preliminary data.</text>
</comment>
<evidence type="ECO:0000313" key="4">
    <source>
        <dbReference type="Proteomes" id="UP001595713"/>
    </source>
</evidence>
<dbReference type="EMBL" id="JBHRXP010000001">
    <property type="protein sequence ID" value="MFC3579106.1"/>
    <property type="molecule type" value="Genomic_DNA"/>
</dbReference>
<proteinExistence type="predicted"/>
<dbReference type="Pfam" id="PF25679">
    <property type="entry name" value="DUF7947"/>
    <property type="match status" value="1"/>
</dbReference>
<evidence type="ECO:0000313" key="3">
    <source>
        <dbReference type="EMBL" id="MFC3579106.1"/>
    </source>
</evidence>
<dbReference type="InterPro" id="IPR057706">
    <property type="entry name" value="DUF7946"/>
</dbReference>
<feature type="domain" description="DUF7947" evidence="2">
    <location>
        <begin position="214"/>
        <end position="287"/>
    </location>
</feature>
<dbReference type="Pfam" id="PF25678">
    <property type="entry name" value="DUF7946"/>
    <property type="match status" value="1"/>
</dbReference>
<dbReference type="InterPro" id="IPR057707">
    <property type="entry name" value="DUF7947"/>
</dbReference>
<protein>
    <submittedName>
        <fullName evidence="3">Uncharacterized protein</fullName>
    </submittedName>
</protein>
<organism evidence="3 4">
    <name type="scientific">Sphingomonas hylomeconis</name>
    <dbReference type="NCBI Taxonomy" id="1395958"/>
    <lineage>
        <taxon>Bacteria</taxon>
        <taxon>Pseudomonadati</taxon>
        <taxon>Pseudomonadota</taxon>
        <taxon>Alphaproteobacteria</taxon>
        <taxon>Sphingomonadales</taxon>
        <taxon>Sphingomonadaceae</taxon>
        <taxon>Sphingomonas</taxon>
    </lineage>
</organism>
<gene>
    <name evidence="3" type="ORF">ACFONA_02925</name>
</gene>